<dbReference type="AlphaFoldDB" id="A0A0F8YRA4"/>
<name>A0A0F8YRA4_9ZZZZ</name>
<feature type="non-terminal residue" evidence="1">
    <location>
        <position position="1"/>
    </location>
</feature>
<dbReference type="SUPFAM" id="SSF82185">
    <property type="entry name" value="Histone H3 K4-specific methyltransferase SET7/9 N-terminal domain"/>
    <property type="match status" value="1"/>
</dbReference>
<organism evidence="1">
    <name type="scientific">marine sediment metagenome</name>
    <dbReference type="NCBI Taxonomy" id="412755"/>
    <lineage>
        <taxon>unclassified sequences</taxon>
        <taxon>metagenomes</taxon>
        <taxon>ecological metagenomes</taxon>
    </lineage>
</organism>
<reference evidence="1" key="1">
    <citation type="journal article" date="2015" name="Nature">
        <title>Complex archaea that bridge the gap between prokaryotes and eukaryotes.</title>
        <authorList>
            <person name="Spang A."/>
            <person name="Saw J.H."/>
            <person name="Jorgensen S.L."/>
            <person name="Zaremba-Niedzwiedzka K."/>
            <person name="Martijn J."/>
            <person name="Lind A.E."/>
            <person name="van Eijk R."/>
            <person name="Schleper C."/>
            <person name="Guy L."/>
            <person name="Ettema T.J."/>
        </authorList>
    </citation>
    <scope>NUCLEOTIDE SEQUENCE</scope>
</reference>
<sequence>VKKYYNDGSICLEQNFFDDKLHGTKKKHEKDGNVHISNYDKGKCLD</sequence>
<accession>A0A0F8YRA4</accession>
<gene>
    <name evidence="1" type="ORF">LCGC14_3123900</name>
</gene>
<dbReference type="EMBL" id="LAZR01067966">
    <property type="protein sequence ID" value="KKK50551.1"/>
    <property type="molecule type" value="Genomic_DNA"/>
</dbReference>
<evidence type="ECO:0000313" key="1">
    <source>
        <dbReference type="EMBL" id="KKK50551.1"/>
    </source>
</evidence>
<proteinExistence type="predicted"/>
<comment type="caution">
    <text evidence="1">The sequence shown here is derived from an EMBL/GenBank/DDBJ whole genome shotgun (WGS) entry which is preliminary data.</text>
</comment>
<protein>
    <submittedName>
        <fullName evidence="1">Uncharacterized protein</fullName>
    </submittedName>
</protein>